<evidence type="ECO:0000313" key="4">
    <source>
        <dbReference type="EMBL" id="SFE97598.1"/>
    </source>
</evidence>
<dbReference type="GO" id="GO:0006310">
    <property type="term" value="P:DNA recombination"/>
    <property type="evidence" value="ECO:0007669"/>
    <property type="project" value="UniProtKB-KW"/>
</dbReference>
<dbReference type="InterPro" id="IPR013762">
    <property type="entry name" value="Integrase-like_cat_sf"/>
</dbReference>
<dbReference type="GO" id="GO:0003677">
    <property type="term" value="F:DNA binding"/>
    <property type="evidence" value="ECO:0007669"/>
    <property type="project" value="InterPro"/>
</dbReference>
<dbReference type="Gene3D" id="1.10.443.10">
    <property type="entry name" value="Intergrase catalytic core"/>
    <property type="match status" value="1"/>
</dbReference>
<dbReference type="InterPro" id="IPR002104">
    <property type="entry name" value="Integrase_catalytic"/>
</dbReference>
<organism evidence="4 5">
    <name type="scientific">Nannocystis exedens</name>
    <dbReference type="NCBI Taxonomy" id="54"/>
    <lineage>
        <taxon>Bacteria</taxon>
        <taxon>Pseudomonadati</taxon>
        <taxon>Myxococcota</taxon>
        <taxon>Polyangia</taxon>
        <taxon>Nannocystales</taxon>
        <taxon>Nannocystaceae</taxon>
        <taxon>Nannocystis</taxon>
    </lineage>
</organism>
<gene>
    <name evidence="4" type="ORF">SAMN02745121_06319</name>
</gene>
<feature type="compositionally biased region" description="Basic and acidic residues" evidence="2">
    <location>
        <begin position="27"/>
        <end position="38"/>
    </location>
</feature>
<keyword evidence="5" id="KW-1185">Reference proteome</keyword>
<feature type="domain" description="Tyr recombinase" evidence="3">
    <location>
        <begin position="94"/>
        <end position="227"/>
    </location>
</feature>
<keyword evidence="1" id="KW-0233">DNA recombination</keyword>
<name>A0A1I2EYS3_9BACT</name>
<evidence type="ECO:0000313" key="5">
    <source>
        <dbReference type="Proteomes" id="UP000199400"/>
    </source>
</evidence>
<reference evidence="5" key="1">
    <citation type="submission" date="2016-10" db="EMBL/GenBank/DDBJ databases">
        <authorList>
            <person name="Varghese N."/>
            <person name="Submissions S."/>
        </authorList>
    </citation>
    <scope>NUCLEOTIDE SEQUENCE [LARGE SCALE GENOMIC DNA]</scope>
    <source>
        <strain evidence="5">ATCC 25963</strain>
    </source>
</reference>
<protein>
    <submittedName>
        <fullName evidence="4">Phage integrase family protein</fullName>
    </submittedName>
</protein>
<evidence type="ECO:0000256" key="2">
    <source>
        <dbReference type="SAM" id="MobiDB-lite"/>
    </source>
</evidence>
<dbReference type="Proteomes" id="UP000199400">
    <property type="component" value="Unassembled WGS sequence"/>
</dbReference>
<dbReference type="GO" id="GO:0015074">
    <property type="term" value="P:DNA integration"/>
    <property type="evidence" value="ECO:0007669"/>
    <property type="project" value="InterPro"/>
</dbReference>
<dbReference type="Pfam" id="PF00589">
    <property type="entry name" value="Phage_integrase"/>
    <property type="match status" value="1"/>
</dbReference>
<feature type="region of interest" description="Disordered" evidence="2">
    <location>
        <begin position="18"/>
        <end position="39"/>
    </location>
</feature>
<sequence length="250" mass="28594">MEDARRWGEGERLRSVTELAKGSAATARKEELKSKPEAKQSPTVLAAWAEFIARHVHKRKLQTQKSYRSPENYILRVLGAVPLDQVDAGCFEKIGERAGLQWKDIKSSSMWICRNVTTGVLQDSTKSGEDAEVPLTPRLVQALQALKMEDLDRTWVLPRRTKREPEPGGTHSDDRYLPRIVTTLEADAGLPAHGPPRIRHSRLTHLAEKGLPLRALQHLARHANEETPRGTTSTWTRWRWRRWRWTRSPP</sequence>
<accession>A0A1I2EYS3</accession>
<dbReference type="STRING" id="54.SAMN02745121_06319"/>
<dbReference type="SUPFAM" id="SSF56349">
    <property type="entry name" value="DNA breaking-rejoining enzymes"/>
    <property type="match status" value="1"/>
</dbReference>
<dbReference type="EMBL" id="FOMX01000024">
    <property type="protein sequence ID" value="SFE97598.1"/>
    <property type="molecule type" value="Genomic_DNA"/>
</dbReference>
<dbReference type="InterPro" id="IPR011010">
    <property type="entry name" value="DNA_brk_join_enz"/>
</dbReference>
<evidence type="ECO:0000256" key="1">
    <source>
        <dbReference type="ARBA" id="ARBA00023172"/>
    </source>
</evidence>
<dbReference type="AlphaFoldDB" id="A0A1I2EYS3"/>
<proteinExistence type="predicted"/>
<evidence type="ECO:0000259" key="3">
    <source>
        <dbReference type="Pfam" id="PF00589"/>
    </source>
</evidence>